<dbReference type="PANTHER" id="PTHR38451:SF1">
    <property type="entry name" value="TRNA (ADENINE(22)-N(1))-METHYLTRANSFERASE"/>
    <property type="match status" value="1"/>
</dbReference>
<sequence length="244" mass="27745">MDIMNRQVRIVIMDTIHLSPRLKAILGLIPQSKCLADIGSDHAHLPLRAIQDHIVDTAIAGEVRRGPFQQSLKNVQDSGMQTVIDVRLGDGLDVLTKDEANSIVIAGMGGELIRDILERGKSKLGMDTVLILQPNIREYNVRQWLNDHGWTITDERIIEEEPHFYEIIQAKQKVVTGTLTETELLMGPVLLRRKDPTFIKKWRSREQKLINVLRALNKAGDTELIQHKKVKSETELKRIQDCIN</sequence>
<evidence type="ECO:0000313" key="1">
    <source>
        <dbReference type="EMBL" id="MFC6384988.1"/>
    </source>
</evidence>
<dbReference type="RefSeq" id="WP_253053925.1">
    <property type="nucleotide sequence ID" value="NZ_JAMXWN010000005.1"/>
</dbReference>
<dbReference type="Proteomes" id="UP001596267">
    <property type="component" value="Unassembled WGS sequence"/>
</dbReference>
<evidence type="ECO:0000313" key="2">
    <source>
        <dbReference type="Proteomes" id="UP001596267"/>
    </source>
</evidence>
<dbReference type="InterPro" id="IPR006901">
    <property type="entry name" value="TrmK"/>
</dbReference>
<dbReference type="Pfam" id="PF04816">
    <property type="entry name" value="TrmK"/>
    <property type="match status" value="1"/>
</dbReference>
<organism evidence="1 2">
    <name type="scientific">Sporolactobacillus kofuensis</name>
    <dbReference type="NCBI Taxonomy" id="269672"/>
    <lineage>
        <taxon>Bacteria</taxon>
        <taxon>Bacillati</taxon>
        <taxon>Bacillota</taxon>
        <taxon>Bacilli</taxon>
        <taxon>Bacillales</taxon>
        <taxon>Sporolactobacillaceae</taxon>
        <taxon>Sporolactobacillus</taxon>
    </lineage>
</organism>
<accession>A0ABW1W9S4</accession>
<dbReference type="Gene3D" id="3.40.50.150">
    <property type="entry name" value="Vaccinia Virus protein VP39"/>
    <property type="match status" value="1"/>
</dbReference>
<dbReference type="PANTHER" id="PTHR38451">
    <property type="entry name" value="TRNA (ADENINE(22)-N(1))-METHYLTRANSFERASE"/>
    <property type="match status" value="1"/>
</dbReference>
<reference evidence="2" key="1">
    <citation type="journal article" date="2019" name="Int. J. Syst. Evol. Microbiol.">
        <title>The Global Catalogue of Microorganisms (GCM) 10K type strain sequencing project: providing services to taxonomists for standard genome sequencing and annotation.</title>
        <authorList>
            <consortium name="The Broad Institute Genomics Platform"/>
            <consortium name="The Broad Institute Genome Sequencing Center for Infectious Disease"/>
            <person name="Wu L."/>
            <person name="Ma J."/>
        </authorList>
    </citation>
    <scope>NUCLEOTIDE SEQUENCE [LARGE SCALE GENOMIC DNA]</scope>
    <source>
        <strain evidence="2">CCUG 42001</strain>
    </source>
</reference>
<name>A0ABW1W9S4_9BACL</name>
<dbReference type="EMBL" id="JBHSTQ010000001">
    <property type="protein sequence ID" value="MFC6384988.1"/>
    <property type="molecule type" value="Genomic_DNA"/>
</dbReference>
<keyword evidence="2" id="KW-1185">Reference proteome</keyword>
<protein>
    <submittedName>
        <fullName evidence="1">tRNA (Adenine(22)-N(1))-methyltransferase</fullName>
    </submittedName>
</protein>
<proteinExistence type="predicted"/>
<dbReference type="Gene3D" id="1.10.287.1890">
    <property type="match status" value="1"/>
</dbReference>
<comment type="caution">
    <text evidence="1">The sequence shown here is derived from an EMBL/GenBank/DDBJ whole genome shotgun (WGS) entry which is preliminary data.</text>
</comment>
<dbReference type="InterPro" id="IPR029063">
    <property type="entry name" value="SAM-dependent_MTases_sf"/>
</dbReference>
<dbReference type="PIRSF" id="PIRSF018637">
    <property type="entry name" value="TrmK"/>
    <property type="match status" value="1"/>
</dbReference>
<gene>
    <name evidence="1" type="ORF">ACFP7A_00100</name>
</gene>